<sequence length="372" mass="41829">MGEFRRTFVSTTSPTGPRNGAGFKPCQGLYVEPVGERPKVALIATHYNVDFSEHYLGEYMAERGYGFLGWNTRFRGLEQFFLLEHALIDIGEGVKWLREVAGVEKVVILGNSGGGSLMAAYQSQAKGVTMQPTPGLELPPALELIEPADLYVSLCAHGGRPEVLTQWFDPSITDERDPASIDPALNMYDESNGRPYSEAFIDKYRAAQVARNHRITDWCFEELERLSSHGLTDRAFNMYRTWADLRLMDPTIDPNKRRPQWCYAGDPKTANFAPRGIGLTNTLRTWLSMWSLRESYCSGIPHLAKISEPALIIQSDADTGVFPRDAYEIYDSLASTDKRLEMVEGDHYLVEPGDARDKTADIIARWLAEKAY</sequence>
<protein>
    <submittedName>
        <fullName evidence="1">Alpha/beta hydrolase</fullName>
    </submittedName>
</protein>
<evidence type="ECO:0000313" key="2">
    <source>
        <dbReference type="Proteomes" id="UP000754644"/>
    </source>
</evidence>
<comment type="caution">
    <text evidence="1">The sequence shown here is derived from an EMBL/GenBank/DDBJ whole genome shotgun (WGS) entry which is preliminary data.</text>
</comment>
<dbReference type="SUPFAM" id="SSF53474">
    <property type="entry name" value="alpha/beta-Hydrolases"/>
    <property type="match status" value="1"/>
</dbReference>
<keyword evidence="1" id="KW-0378">Hydrolase</keyword>
<dbReference type="EMBL" id="JABMOJ010000052">
    <property type="protein sequence ID" value="NQV63988.1"/>
    <property type="molecule type" value="Genomic_DNA"/>
</dbReference>
<dbReference type="Gene3D" id="3.40.50.1820">
    <property type="entry name" value="alpha/beta hydrolase"/>
    <property type="match status" value="2"/>
</dbReference>
<dbReference type="Proteomes" id="UP000754644">
    <property type="component" value="Unassembled WGS sequence"/>
</dbReference>
<name>A0A973A7S3_9GAMM</name>
<dbReference type="InterPro" id="IPR029058">
    <property type="entry name" value="AB_hydrolase_fold"/>
</dbReference>
<gene>
    <name evidence="1" type="ORF">HQ497_01365</name>
</gene>
<accession>A0A973A7S3</accession>
<reference evidence="1" key="1">
    <citation type="submission" date="2020-05" db="EMBL/GenBank/DDBJ databases">
        <title>Sulfur intermediates as new biogeochemical hubs in an aquatic model microbial ecosystem.</title>
        <authorList>
            <person name="Vigneron A."/>
        </authorList>
    </citation>
    <scope>NUCLEOTIDE SEQUENCE</scope>
    <source>
        <strain evidence="1">Bin.250</strain>
    </source>
</reference>
<proteinExistence type="predicted"/>
<organism evidence="1 2">
    <name type="scientific">SAR86 cluster bacterium</name>
    <dbReference type="NCBI Taxonomy" id="2030880"/>
    <lineage>
        <taxon>Bacteria</taxon>
        <taxon>Pseudomonadati</taxon>
        <taxon>Pseudomonadota</taxon>
        <taxon>Gammaproteobacteria</taxon>
        <taxon>SAR86 cluster</taxon>
    </lineage>
</organism>
<dbReference type="GO" id="GO:0016787">
    <property type="term" value="F:hydrolase activity"/>
    <property type="evidence" value="ECO:0007669"/>
    <property type="project" value="UniProtKB-KW"/>
</dbReference>
<evidence type="ECO:0000313" key="1">
    <source>
        <dbReference type="EMBL" id="NQV63988.1"/>
    </source>
</evidence>
<dbReference type="AlphaFoldDB" id="A0A973A7S3"/>